<feature type="domain" description="Letm1 RBD" evidence="1">
    <location>
        <begin position="341"/>
        <end position="393"/>
    </location>
</feature>
<sequence>MNPSKSNWIAKYFKETALHHNEMVEETAFYDEIRQSGFTYGYTSKIPITYVKHKQWTTEEKAKITLLHILYKTYVQQTHDSNTERFLSRTIAFYQTLDQFKASYFFDYILPSVNDEKAGLEKIINSRVQTTSNIIERNFSHNLSNALLFVDILAFRRFLNDEENVLLYFKELEQTILELVYYAYQQKTQKSKYDELILDLFENSIRYTKKDFKKPELDTIRFSTFTSIWGKNYLLDITNCVMWSDKLLESAEIQFIYKVGKLLSLQNEAIKKSLIAIEVFILENKEDIPYFQFSHPIKKFYKHTSKAILLLLERNKQSLAKELSNNKELLLLLAKATHKNLDTQEKKRIKKQLIELSKTIPSLTIFILPGGSLLLPLLIKFMPQILPNTFNENLED</sequence>
<protein>
    <submittedName>
        <fullName evidence="2">LETM1-related biofilm-associated protein</fullName>
    </submittedName>
</protein>
<keyword evidence="3" id="KW-1185">Reference proteome</keyword>
<dbReference type="NCBIfam" id="NF040639">
    <property type="entry name" value="LETM1_rel_film"/>
    <property type="match status" value="1"/>
</dbReference>
<dbReference type="EMBL" id="JAUFQU010000001">
    <property type="protein sequence ID" value="MDN3706512.1"/>
    <property type="molecule type" value="Genomic_DNA"/>
</dbReference>
<name>A0ABT8CSF4_9FLAO</name>
<comment type="caution">
    <text evidence="2">The sequence shown here is derived from an EMBL/GenBank/DDBJ whole genome shotgun (WGS) entry which is preliminary data.</text>
</comment>
<proteinExistence type="predicted"/>
<reference evidence="3" key="1">
    <citation type="journal article" date="2019" name="Int. J. Syst. Evol. Microbiol.">
        <title>The Global Catalogue of Microorganisms (GCM) 10K type strain sequencing project: providing services to taxonomists for standard genome sequencing and annotation.</title>
        <authorList>
            <consortium name="The Broad Institute Genomics Platform"/>
            <consortium name="The Broad Institute Genome Sequencing Center for Infectious Disease"/>
            <person name="Wu L."/>
            <person name="Ma J."/>
        </authorList>
    </citation>
    <scope>NUCLEOTIDE SEQUENCE [LARGE SCALE GENOMIC DNA]</scope>
    <source>
        <strain evidence="3">CECT 7184</strain>
    </source>
</reference>
<evidence type="ECO:0000259" key="1">
    <source>
        <dbReference type="Pfam" id="PF07766"/>
    </source>
</evidence>
<dbReference type="Proteomes" id="UP001242368">
    <property type="component" value="Unassembled WGS sequence"/>
</dbReference>
<evidence type="ECO:0000313" key="3">
    <source>
        <dbReference type="Proteomes" id="UP001242368"/>
    </source>
</evidence>
<dbReference type="InterPro" id="IPR033122">
    <property type="entry name" value="LETM1-like_RBD"/>
</dbReference>
<evidence type="ECO:0000313" key="2">
    <source>
        <dbReference type="EMBL" id="MDN3706512.1"/>
    </source>
</evidence>
<accession>A0ABT8CSF4</accession>
<organism evidence="2 3">
    <name type="scientific">Paenimyroides ceti</name>
    <dbReference type="NCBI Taxonomy" id="395087"/>
    <lineage>
        <taxon>Bacteria</taxon>
        <taxon>Pseudomonadati</taxon>
        <taxon>Bacteroidota</taxon>
        <taxon>Flavobacteriia</taxon>
        <taxon>Flavobacteriales</taxon>
        <taxon>Flavobacteriaceae</taxon>
        <taxon>Paenimyroides</taxon>
    </lineage>
</organism>
<dbReference type="RefSeq" id="WP_290362581.1">
    <property type="nucleotide sequence ID" value="NZ_JAUFQU010000001.1"/>
</dbReference>
<dbReference type="Pfam" id="PF07766">
    <property type="entry name" value="LETM1_RBD"/>
    <property type="match status" value="1"/>
</dbReference>
<gene>
    <name evidence="2" type="ORF">QW060_05140</name>
</gene>